<gene>
    <name evidence="1" type="ORF">DFR39_101202</name>
</gene>
<protein>
    <submittedName>
        <fullName evidence="1">Uncharacterized protein YbbK (DUF523 family)</fullName>
    </submittedName>
</protein>
<dbReference type="Proteomes" id="UP000295357">
    <property type="component" value="Unassembled WGS sequence"/>
</dbReference>
<keyword evidence="2" id="KW-1185">Reference proteome</keyword>
<dbReference type="OrthoDB" id="495783at2"/>
<evidence type="ECO:0000313" key="1">
    <source>
        <dbReference type="EMBL" id="TDP12729.1"/>
    </source>
</evidence>
<dbReference type="InterPro" id="IPR007553">
    <property type="entry name" value="2-thiour_desulf"/>
</dbReference>
<proteinExistence type="predicted"/>
<name>A0A4R6NAE7_9BURK</name>
<dbReference type="EMBL" id="SNXE01000001">
    <property type="protein sequence ID" value="TDP12729.1"/>
    <property type="molecule type" value="Genomic_DNA"/>
</dbReference>
<dbReference type="PANTHER" id="PTHR30087">
    <property type="entry name" value="INNER MEMBRANE PROTEIN"/>
    <property type="match status" value="1"/>
</dbReference>
<dbReference type="AlphaFoldDB" id="A0A4R6NAE7"/>
<reference evidence="1 2" key="1">
    <citation type="submission" date="2019-03" db="EMBL/GenBank/DDBJ databases">
        <title>Genomic Encyclopedia of Type Strains, Phase IV (KMG-IV): sequencing the most valuable type-strain genomes for metagenomic binning, comparative biology and taxonomic classification.</title>
        <authorList>
            <person name="Goeker M."/>
        </authorList>
    </citation>
    <scope>NUCLEOTIDE SEQUENCE [LARGE SCALE GENOMIC DNA]</scope>
    <source>
        <strain evidence="1 2">DSM 25082</strain>
    </source>
</reference>
<organism evidence="1 2">
    <name type="scientific">Roseateles asaccharophilus</name>
    <dbReference type="NCBI Taxonomy" id="582607"/>
    <lineage>
        <taxon>Bacteria</taxon>
        <taxon>Pseudomonadati</taxon>
        <taxon>Pseudomonadota</taxon>
        <taxon>Betaproteobacteria</taxon>
        <taxon>Burkholderiales</taxon>
        <taxon>Sphaerotilaceae</taxon>
        <taxon>Roseateles</taxon>
    </lineage>
</organism>
<comment type="caution">
    <text evidence="1">The sequence shown here is derived from an EMBL/GenBank/DDBJ whole genome shotgun (WGS) entry which is preliminary data.</text>
</comment>
<sequence>MPSPILISACLLGQPVRYDGGANGVSQHPVLAAWLAAGRVLALCPELAGGLPVPRPPAERLRDAQGRERVLDVHGRDVTAAFEAGAEQALSLAREHGVRLAVLKEGSPSCGSGYVYDGSFSRRRVPGRGLTAERLMQAGIQVFSEHELEAAQRWLQALEAGDDLAAAAAAAAPTPRRKELDES</sequence>
<dbReference type="PANTHER" id="PTHR30087:SF1">
    <property type="entry name" value="HYPOTHETICAL CYTOSOLIC PROTEIN"/>
    <property type="match status" value="1"/>
</dbReference>
<dbReference type="RefSeq" id="WP_133601672.1">
    <property type="nucleotide sequence ID" value="NZ_JAUFPJ010000005.1"/>
</dbReference>
<evidence type="ECO:0000313" key="2">
    <source>
        <dbReference type="Proteomes" id="UP000295357"/>
    </source>
</evidence>
<accession>A0A4R6NAE7</accession>
<dbReference type="Pfam" id="PF04463">
    <property type="entry name" value="2-thiour_desulf"/>
    <property type="match status" value="1"/>
</dbReference>